<proteinExistence type="predicted"/>
<dbReference type="Proteomes" id="UP000050465">
    <property type="component" value="Unassembled WGS sequence"/>
</dbReference>
<sequence length="177" mass="20317">MELTQEDNLILQSYITISLLVELKNNNLLSSAYFEGMMFGAPWIKEQLQSIGVDNQGCTVIALYAMLVLPREIVQNAHAREYDAINDFLRNHTQNTTTNYRSDNPTTNYLRHVRNAVAHARVSFRPNDAVIFMDENSRTNEFFSTELPLTRLGEFIHRLQTVHIAYIQGIHKRGSST</sequence>
<organism evidence="1 2">
    <name type="scientific">Phormidesmis priestleyi Ana</name>
    <dbReference type="NCBI Taxonomy" id="1666911"/>
    <lineage>
        <taxon>Bacteria</taxon>
        <taxon>Bacillati</taxon>
        <taxon>Cyanobacteriota</taxon>
        <taxon>Cyanophyceae</taxon>
        <taxon>Leptolyngbyales</taxon>
        <taxon>Leptolyngbyaceae</taxon>
        <taxon>Phormidesmis</taxon>
    </lineage>
</organism>
<evidence type="ECO:0000313" key="2">
    <source>
        <dbReference type="Proteomes" id="UP000050465"/>
    </source>
</evidence>
<gene>
    <name evidence="1" type="ORF">HLUCCA11_01910</name>
</gene>
<dbReference type="EMBL" id="LJZR01000002">
    <property type="protein sequence ID" value="KPQ37209.1"/>
    <property type="molecule type" value="Genomic_DNA"/>
</dbReference>
<comment type="caution">
    <text evidence="1">The sequence shown here is derived from an EMBL/GenBank/DDBJ whole genome shotgun (WGS) entry which is preliminary data.</text>
</comment>
<dbReference type="STRING" id="1666911.HLUCCA11_01910"/>
<reference evidence="1 2" key="1">
    <citation type="submission" date="2015-09" db="EMBL/GenBank/DDBJ databases">
        <title>Identification and resolution of microdiversity through metagenomic sequencing of parallel consortia.</title>
        <authorList>
            <person name="Nelson W.C."/>
            <person name="Romine M.F."/>
            <person name="Lindemann S.R."/>
        </authorList>
    </citation>
    <scope>NUCLEOTIDE SEQUENCE [LARGE SCALE GENOMIC DNA]</scope>
    <source>
        <strain evidence="1">Ana</strain>
    </source>
</reference>
<evidence type="ECO:0000313" key="1">
    <source>
        <dbReference type="EMBL" id="KPQ37209.1"/>
    </source>
</evidence>
<dbReference type="AlphaFoldDB" id="A0A0P8A2L5"/>
<protein>
    <recommendedName>
        <fullName evidence="3">pEK499-p136 HEPN domain-containing protein</fullName>
    </recommendedName>
</protein>
<accession>A0A0P8A2L5</accession>
<name>A0A0P8A2L5_9CYAN</name>
<evidence type="ECO:0008006" key="3">
    <source>
        <dbReference type="Google" id="ProtNLM"/>
    </source>
</evidence>